<dbReference type="AlphaFoldDB" id="A0A098SB86"/>
<feature type="transmembrane region" description="Helical" evidence="1">
    <location>
        <begin position="338"/>
        <end position="355"/>
    </location>
</feature>
<evidence type="ECO:0008006" key="4">
    <source>
        <dbReference type="Google" id="ProtNLM"/>
    </source>
</evidence>
<feature type="transmembrane region" description="Helical" evidence="1">
    <location>
        <begin position="252"/>
        <end position="274"/>
    </location>
</feature>
<sequence length="469" mass="54302">MQQPTFFQFESATPRRLGYLGMFGLLVLAALFYRERAWMLDIAFQTFLMINDGTVQVMVNRFGSALVQLLPLSAIKLGAPVEVISFLYSISFPLLFLGFYTITVRVLRNDFLGWAIVLLYTLIVYDAFYWATSEQQQGLGAVLVFFAYWLRYPRQDKPWMWALSAFSVVALAYYHPLIFISFYFLWAYFGLHFRAKINGWAYWALAGFMAVVQGVKSWLSANWYDNAKYSSFSDNLTAYFPNYFDFPAHSKFLYNALTIWYGFPVLLLVVTGFYLYRRHWLKLGLIWLTCFGYLMLLHIGSPESEHRFYVEVNYMALSIFVGVPFLFEVAPLLKGRKLAYLLGGILALRLGTIAIHHQPFEARWRWVEQAVAAPESGNRFYRTEAEAPMDTLLMSWGIPYESLLISNARTEGQNVRTLLVHPDMKAFEEPLEQDTVFITPFKTYPVRELNTSYFPIGRGSYKSLPGDIR</sequence>
<feature type="transmembrane region" description="Helical" evidence="1">
    <location>
        <begin position="159"/>
        <end position="188"/>
    </location>
</feature>
<keyword evidence="1" id="KW-0812">Transmembrane</keyword>
<organism evidence="2 3">
    <name type="scientific">Phaeodactylibacter xiamenensis</name>
    <dbReference type="NCBI Taxonomy" id="1524460"/>
    <lineage>
        <taxon>Bacteria</taxon>
        <taxon>Pseudomonadati</taxon>
        <taxon>Bacteroidota</taxon>
        <taxon>Saprospiria</taxon>
        <taxon>Saprospirales</taxon>
        <taxon>Haliscomenobacteraceae</taxon>
        <taxon>Phaeodactylibacter</taxon>
    </lineage>
</organism>
<evidence type="ECO:0000313" key="3">
    <source>
        <dbReference type="Proteomes" id="UP000029736"/>
    </source>
</evidence>
<comment type="caution">
    <text evidence="2">The sequence shown here is derived from an EMBL/GenBank/DDBJ whole genome shotgun (WGS) entry which is preliminary data.</text>
</comment>
<feature type="transmembrane region" description="Helical" evidence="1">
    <location>
        <begin position="280"/>
        <end position="300"/>
    </location>
</feature>
<keyword evidence="1" id="KW-1133">Transmembrane helix</keyword>
<reference evidence="2 3" key="1">
    <citation type="journal article" date="2014" name="Int. J. Syst. Evol. Microbiol.">
        <title>Phaeodactylibacter xiamenensis gen. nov., sp. nov., a member of the family Saprospiraceae isolated from the marine alga Phaeodactylum tricornutum.</title>
        <authorList>
            <person name="Chen Z.Jr."/>
            <person name="Lei X."/>
            <person name="Lai Q."/>
            <person name="Li Y."/>
            <person name="Zhang B."/>
            <person name="Zhang J."/>
            <person name="Zhang H."/>
            <person name="Yang L."/>
            <person name="Zheng W."/>
            <person name="Tian Y."/>
            <person name="Yu Z."/>
            <person name="Xu H.Jr."/>
            <person name="Zheng T."/>
        </authorList>
    </citation>
    <scope>NUCLEOTIDE SEQUENCE [LARGE SCALE GENOMIC DNA]</scope>
    <source>
        <strain evidence="2 3">KD52</strain>
    </source>
</reference>
<dbReference type="RefSeq" id="WP_044216524.1">
    <property type="nucleotide sequence ID" value="NZ_JBKAGJ010000019.1"/>
</dbReference>
<accession>A0A098SB86</accession>
<feature type="transmembrane region" description="Helical" evidence="1">
    <location>
        <begin position="111"/>
        <end position="130"/>
    </location>
</feature>
<feature type="transmembrane region" description="Helical" evidence="1">
    <location>
        <begin position="200"/>
        <end position="219"/>
    </location>
</feature>
<name>A0A098SB86_9BACT</name>
<evidence type="ECO:0000256" key="1">
    <source>
        <dbReference type="SAM" id="Phobius"/>
    </source>
</evidence>
<feature type="transmembrane region" description="Helical" evidence="1">
    <location>
        <begin position="312"/>
        <end position="332"/>
    </location>
</feature>
<keyword evidence="3" id="KW-1185">Reference proteome</keyword>
<feature type="transmembrane region" description="Helical" evidence="1">
    <location>
        <begin position="79"/>
        <end position="99"/>
    </location>
</feature>
<dbReference type="OrthoDB" id="860538at2"/>
<dbReference type="EMBL" id="JPOS01000010">
    <property type="protein sequence ID" value="KGE89395.1"/>
    <property type="molecule type" value="Genomic_DNA"/>
</dbReference>
<protein>
    <recommendedName>
        <fullName evidence="4">Glycosyltransferase RgtA/B/C/D-like domain-containing protein</fullName>
    </recommendedName>
</protein>
<dbReference type="STRING" id="1524460.IX84_03530"/>
<feature type="transmembrane region" description="Helical" evidence="1">
    <location>
        <begin position="16"/>
        <end position="33"/>
    </location>
</feature>
<evidence type="ECO:0000313" key="2">
    <source>
        <dbReference type="EMBL" id="KGE89395.1"/>
    </source>
</evidence>
<gene>
    <name evidence="2" type="ORF">IX84_03530</name>
</gene>
<dbReference type="Proteomes" id="UP000029736">
    <property type="component" value="Unassembled WGS sequence"/>
</dbReference>
<keyword evidence="1" id="KW-0472">Membrane</keyword>
<proteinExistence type="predicted"/>